<dbReference type="Gene3D" id="3.40.50.11270">
    <property type="match status" value="1"/>
</dbReference>
<evidence type="ECO:0000313" key="7">
    <source>
        <dbReference type="EMBL" id="HGV55730.1"/>
    </source>
</evidence>
<feature type="binding site" evidence="5">
    <location>
        <position position="12"/>
    </location>
    <ligand>
        <name>[4Fe-4S] cluster</name>
        <dbReference type="ChEBI" id="CHEBI:49883"/>
    </ligand>
</feature>
<evidence type="ECO:0000256" key="1">
    <source>
        <dbReference type="ARBA" id="ARBA00022485"/>
    </source>
</evidence>
<dbReference type="NCBIfam" id="TIGR00216">
    <property type="entry name" value="ispH_lytB"/>
    <property type="match status" value="1"/>
</dbReference>
<feature type="binding site" evidence="5">
    <location>
        <position position="41"/>
    </location>
    <ligand>
        <name>(2E)-4-hydroxy-3-methylbut-2-enyl diphosphate</name>
        <dbReference type="ChEBI" id="CHEBI:128753"/>
    </ligand>
</feature>
<feature type="binding site" evidence="5">
    <location>
        <position position="74"/>
    </location>
    <ligand>
        <name>(2E)-4-hydroxy-3-methylbut-2-enyl diphosphate</name>
        <dbReference type="ChEBI" id="CHEBI:128753"/>
    </ligand>
</feature>
<feature type="binding site" evidence="5">
    <location>
        <position position="189"/>
    </location>
    <ligand>
        <name>[4Fe-4S] cluster</name>
        <dbReference type="ChEBI" id="CHEBI:49883"/>
    </ligand>
</feature>
<feature type="binding site" evidence="5">
    <location>
        <position position="123"/>
    </location>
    <ligand>
        <name>(2E)-4-hydroxy-3-methylbut-2-enyl diphosphate</name>
        <dbReference type="ChEBI" id="CHEBI:128753"/>
    </ligand>
</feature>
<keyword evidence="4 5" id="KW-0411">Iron-sulfur</keyword>
<dbReference type="InterPro" id="IPR003451">
    <property type="entry name" value="LytB/IspH"/>
</dbReference>
<feature type="transmembrane region" description="Helical" evidence="6">
    <location>
        <begin position="475"/>
        <end position="493"/>
    </location>
</feature>
<keyword evidence="5 7" id="KW-0560">Oxidoreductase</keyword>
<keyword evidence="3 5" id="KW-0408">Iron</keyword>
<dbReference type="EMBL" id="DSZU01000116">
    <property type="protein sequence ID" value="HGV55730.1"/>
    <property type="molecule type" value="Genomic_DNA"/>
</dbReference>
<feature type="binding site" evidence="5">
    <location>
        <position position="219"/>
    </location>
    <ligand>
        <name>dimethylallyl diphosphate</name>
        <dbReference type="ChEBI" id="CHEBI:57623"/>
    </ligand>
</feature>
<comment type="function">
    <text evidence="5">Catalyzes the conversion of 1-hydroxy-2-methyl-2-(E)-butenyl 4-diphosphate (HMBPP) into a mixture of isopentenyl diphosphate (IPP) and dimethylallyl diphosphate (DMAPP). Acts in the terminal step of the DOXP/MEP pathway for isoprenoid precursor biosynthesis.</text>
</comment>
<evidence type="ECO:0000256" key="6">
    <source>
        <dbReference type="SAM" id="Phobius"/>
    </source>
</evidence>
<comment type="caution">
    <text evidence="5">Lacks conserved residue(s) required for the propagation of feature annotation.</text>
</comment>
<comment type="caution">
    <text evidence="7">The sequence shown here is derived from an EMBL/GenBank/DDBJ whole genome shotgun (WGS) entry which is preliminary data.</text>
</comment>
<feature type="active site" description="Proton donor" evidence="5">
    <location>
        <position position="125"/>
    </location>
</feature>
<dbReference type="EC" id="1.17.7.4" evidence="5"/>
<comment type="similarity">
    <text evidence="5">Belongs to the IspH family.</text>
</comment>
<feature type="binding site" evidence="5">
    <location>
        <position position="74"/>
    </location>
    <ligand>
        <name>dimethylallyl diphosphate</name>
        <dbReference type="ChEBI" id="CHEBI:57623"/>
    </ligand>
</feature>
<dbReference type="PANTHER" id="PTHR30426">
    <property type="entry name" value="4-HYDROXY-3-METHYLBUT-2-ENYL DIPHOSPHATE REDUCTASE"/>
    <property type="match status" value="1"/>
</dbReference>
<reference evidence="7" key="1">
    <citation type="journal article" date="2020" name="mSystems">
        <title>Genome- and Community-Level Interaction Insights into Carbon Utilization and Element Cycling Functions of Hydrothermarchaeota in Hydrothermal Sediment.</title>
        <authorList>
            <person name="Zhou Z."/>
            <person name="Liu Y."/>
            <person name="Xu W."/>
            <person name="Pan J."/>
            <person name="Luo Z.H."/>
            <person name="Li M."/>
        </authorList>
    </citation>
    <scope>NUCLEOTIDE SEQUENCE [LARGE SCALE GENOMIC DNA]</scope>
    <source>
        <strain evidence="7">SpSt-605</strain>
    </source>
</reference>
<keyword evidence="5" id="KW-0414">Isoprene biosynthesis</keyword>
<feature type="binding site" evidence="5">
    <location>
        <position position="123"/>
    </location>
    <ligand>
        <name>isopentenyl diphosphate</name>
        <dbReference type="ChEBI" id="CHEBI:128769"/>
    </ligand>
</feature>
<dbReference type="GO" id="GO:0051745">
    <property type="term" value="F:4-hydroxy-3-methylbut-2-enyl diphosphate reductase activity"/>
    <property type="evidence" value="ECO:0007669"/>
    <property type="project" value="UniProtKB-UniRule"/>
</dbReference>
<proteinExistence type="inferred from homology"/>
<dbReference type="UniPathway" id="UPA00059">
    <property type="reaction ID" value="UER00105"/>
</dbReference>
<dbReference type="PANTHER" id="PTHR30426:SF0">
    <property type="entry name" value="4-HYDROXY-3-METHYLBUT-2-ENYL DIPHOSPHATE REDUCTASE"/>
    <property type="match status" value="1"/>
</dbReference>
<feature type="binding site" evidence="5">
    <location>
        <position position="217"/>
    </location>
    <ligand>
        <name>(2E)-4-hydroxy-3-methylbut-2-enyl diphosphate</name>
        <dbReference type="ChEBI" id="CHEBI:128753"/>
    </ligand>
</feature>
<feature type="binding site" evidence="5">
    <location>
        <position position="41"/>
    </location>
    <ligand>
        <name>isopentenyl diphosphate</name>
        <dbReference type="ChEBI" id="CHEBI:128769"/>
    </ligand>
</feature>
<protein>
    <recommendedName>
        <fullName evidence="5">4-hydroxy-3-methylbut-2-enyl diphosphate reductase</fullName>
        <shortName evidence="5">HMBPP reductase</shortName>
        <ecNumber evidence="5">1.17.7.4</ecNumber>
    </recommendedName>
</protein>
<comment type="pathway">
    <text evidence="5">Isoprenoid biosynthesis; dimethylallyl diphosphate biosynthesis; dimethylallyl diphosphate from (2E)-4-hydroxy-3-methylbutenyl diphosphate: step 1/1.</text>
</comment>
<feature type="transmembrane region" description="Helical" evidence="6">
    <location>
        <begin position="361"/>
        <end position="378"/>
    </location>
</feature>
<name>A0A832GRE0_9BACT</name>
<dbReference type="GO" id="GO:0051539">
    <property type="term" value="F:4 iron, 4 sulfur cluster binding"/>
    <property type="evidence" value="ECO:0007669"/>
    <property type="project" value="UniProtKB-UniRule"/>
</dbReference>
<sequence length="547" mass="62075">MKIKIAKKAGFCMGVRRAVNLVLKALNAGKTPLYTYGPLIHNPQTLELLERLGVKAIKRVDEAVPQGTCIIRAHGVPPKEKEALERRHTVIDGTCPRVLKVQALAKRAVEQGKKVVIIGDKDHAEVKGILGYCEGAGYVVSSYQDIENLPPLQDYVILSQTTQDEEVFNLLSQEILSRYPGGEVINTICNATEVRQSEVRRLSQECPAIVVIGGKFSANTARLAQIAQAEGKKVFLIERAEELPLEELKKFPSLGITAGASTPNWLINEVVDRLKSATQPFYRLFKAFQLLAFNEALSFLFLFLALSLWTSIASIKALISLSAFAFFFQLFRKNLANYLLKETFQTYYPLKGKSLTRHSKLHLALILLSLALTLVSALTFNPRIISLIVAIILLDLLLLRGPIYFINDFLLLLGLVLYLYPYWTEPFLWLTFMAFLLLFWLNLYKELIYLQTDGFLPKKFLILSLPWSEKRWQKVLFLGLILLLFYIGFLSLYLGKWTFIFLALLLPIKALLLYLLKQRPLGQIMYLESLYLLPNLTFLLISILLIL</sequence>
<feature type="transmembrane region" description="Helical" evidence="6">
    <location>
        <begin position="427"/>
        <end position="444"/>
    </location>
</feature>
<evidence type="ECO:0000256" key="4">
    <source>
        <dbReference type="ARBA" id="ARBA00023014"/>
    </source>
</evidence>
<evidence type="ECO:0000256" key="3">
    <source>
        <dbReference type="ARBA" id="ARBA00023004"/>
    </source>
</evidence>
<dbReference type="HAMAP" id="MF_00191">
    <property type="entry name" value="IspH"/>
    <property type="match status" value="1"/>
</dbReference>
<accession>A0A832GRE0</accession>
<feature type="transmembrane region" description="Helical" evidence="6">
    <location>
        <begin position="528"/>
        <end position="546"/>
    </location>
</feature>
<gene>
    <name evidence="5 7" type="primary">ispH</name>
    <name evidence="7" type="ORF">ENT73_06605</name>
</gene>
<feature type="binding site" evidence="5">
    <location>
        <position position="261"/>
    </location>
    <ligand>
        <name>(2E)-4-hydroxy-3-methylbut-2-enyl diphosphate</name>
        <dbReference type="ChEBI" id="CHEBI:128753"/>
    </ligand>
</feature>
<comment type="catalytic activity">
    <reaction evidence="5">
        <text>isopentenyl diphosphate + 2 oxidized [2Fe-2S]-[ferredoxin] + H2O = (2E)-4-hydroxy-3-methylbut-2-enyl diphosphate + 2 reduced [2Fe-2S]-[ferredoxin] + 2 H(+)</text>
        <dbReference type="Rhea" id="RHEA:24488"/>
        <dbReference type="Rhea" id="RHEA-COMP:10000"/>
        <dbReference type="Rhea" id="RHEA-COMP:10001"/>
        <dbReference type="ChEBI" id="CHEBI:15377"/>
        <dbReference type="ChEBI" id="CHEBI:15378"/>
        <dbReference type="ChEBI" id="CHEBI:33737"/>
        <dbReference type="ChEBI" id="CHEBI:33738"/>
        <dbReference type="ChEBI" id="CHEBI:128753"/>
        <dbReference type="ChEBI" id="CHEBI:128769"/>
        <dbReference type="EC" id="1.17.7.4"/>
    </reaction>
</comment>
<feature type="binding site" evidence="5">
    <location>
        <position position="41"/>
    </location>
    <ligand>
        <name>dimethylallyl diphosphate</name>
        <dbReference type="ChEBI" id="CHEBI:57623"/>
    </ligand>
</feature>
<organism evidence="7">
    <name type="scientific">Caldimicrobium thiodismutans</name>
    <dbReference type="NCBI Taxonomy" id="1653476"/>
    <lineage>
        <taxon>Bacteria</taxon>
        <taxon>Pseudomonadati</taxon>
        <taxon>Thermodesulfobacteriota</taxon>
        <taxon>Thermodesulfobacteria</taxon>
        <taxon>Thermodesulfobacteriales</taxon>
        <taxon>Thermodesulfobacteriaceae</taxon>
        <taxon>Caldimicrobium</taxon>
    </lineage>
</organism>
<feature type="binding site" evidence="5">
    <location>
        <position position="123"/>
    </location>
    <ligand>
        <name>dimethylallyl diphosphate</name>
        <dbReference type="ChEBI" id="CHEBI:57623"/>
    </ligand>
</feature>
<dbReference type="GO" id="GO:0050992">
    <property type="term" value="P:dimethylallyl diphosphate biosynthetic process"/>
    <property type="evidence" value="ECO:0007669"/>
    <property type="project" value="UniProtKB-UniRule"/>
</dbReference>
<dbReference type="GO" id="GO:0046872">
    <property type="term" value="F:metal ion binding"/>
    <property type="evidence" value="ECO:0007669"/>
    <property type="project" value="UniProtKB-KW"/>
</dbReference>
<feature type="transmembrane region" description="Helical" evidence="6">
    <location>
        <begin position="384"/>
        <end position="399"/>
    </location>
</feature>
<dbReference type="UniPathway" id="UPA00056">
    <property type="reaction ID" value="UER00097"/>
</dbReference>
<keyword evidence="6" id="KW-0812">Transmembrane</keyword>
<keyword evidence="6" id="KW-1133">Transmembrane helix</keyword>
<evidence type="ECO:0000256" key="5">
    <source>
        <dbReference type="HAMAP-Rule" id="MF_00191"/>
    </source>
</evidence>
<feature type="transmembrane region" description="Helical" evidence="6">
    <location>
        <begin position="312"/>
        <end position="331"/>
    </location>
</feature>
<keyword evidence="1 5" id="KW-0004">4Fe-4S</keyword>
<dbReference type="Gene3D" id="3.40.1010.20">
    <property type="entry name" value="4-hydroxy-3-methylbut-2-enyl diphosphate reductase, catalytic domain"/>
    <property type="match status" value="2"/>
</dbReference>
<keyword evidence="2 5" id="KW-0479">Metal-binding</keyword>
<dbReference type="GO" id="GO:0019288">
    <property type="term" value="P:isopentenyl diphosphate biosynthetic process, methylerythritol 4-phosphate pathway"/>
    <property type="evidence" value="ECO:0007669"/>
    <property type="project" value="UniProtKB-UniRule"/>
</dbReference>
<dbReference type="GO" id="GO:0016114">
    <property type="term" value="P:terpenoid biosynthetic process"/>
    <property type="evidence" value="ECO:0007669"/>
    <property type="project" value="UniProtKB-UniRule"/>
</dbReference>
<dbReference type="Pfam" id="PF02401">
    <property type="entry name" value="LYTB"/>
    <property type="match status" value="1"/>
</dbReference>
<feature type="binding site" evidence="5">
    <location>
        <position position="261"/>
    </location>
    <ligand>
        <name>dimethylallyl diphosphate</name>
        <dbReference type="ChEBI" id="CHEBI:57623"/>
    </ligand>
</feature>
<feature type="transmembrane region" description="Helical" evidence="6">
    <location>
        <begin position="404"/>
        <end position="421"/>
    </location>
</feature>
<keyword evidence="6" id="KW-0472">Membrane</keyword>
<evidence type="ECO:0000256" key="2">
    <source>
        <dbReference type="ARBA" id="ARBA00022723"/>
    </source>
</evidence>
<feature type="transmembrane region" description="Helical" evidence="6">
    <location>
        <begin position="499"/>
        <end position="516"/>
    </location>
</feature>
<feature type="binding site" evidence="5">
    <location>
        <position position="95"/>
    </location>
    <ligand>
        <name>[4Fe-4S] cluster</name>
        <dbReference type="ChEBI" id="CHEBI:49883"/>
    </ligand>
</feature>
<feature type="binding site" evidence="5">
    <location>
        <position position="74"/>
    </location>
    <ligand>
        <name>isopentenyl diphosphate</name>
        <dbReference type="ChEBI" id="CHEBI:128769"/>
    </ligand>
</feature>
<feature type="binding site" evidence="5">
    <location>
        <position position="217"/>
    </location>
    <ligand>
        <name>dimethylallyl diphosphate</name>
        <dbReference type="ChEBI" id="CHEBI:57623"/>
    </ligand>
</feature>
<feature type="binding site" evidence="5">
    <location>
        <position position="261"/>
    </location>
    <ligand>
        <name>isopentenyl diphosphate</name>
        <dbReference type="ChEBI" id="CHEBI:128769"/>
    </ligand>
</feature>
<comment type="pathway">
    <text evidence="5">Isoprenoid biosynthesis; isopentenyl diphosphate biosynthesis via DXP pathway; isopentenyl diphosphate from 1-deoxy-D-xylulose 5-phosphate: step 6/6.</text>
</comment>
<dbReference type="CDD" id="cd13944">
    <property type="entry name" value="lytB_ispH"/>
    <property type="match status" value="1"/>
</dbReference>
<feature type="binding site" evidence="5">
    <location>
        <position position="219"/>
    </location>
    <ligand>
        <name>isopentenyl diphosphate</name>
        <dbReference type="ChEBI" id="CHEBI:128769"/>
    </ligand>
</feature>
<comment type="cofactor">
    <cofactor evidence="5">
        <name>[4Fe-4S] cluster</name>
        <dbReference type="ChEBI" id="CHEBI:49883"/>
    </cofactor>
    <text evidence="5">Binds 1 [4Fe-4S] cluster per subunit.</text>
</comment>
<feature type="binding site" evidence="5">
    <location>
        <position position="219"/>
    </location>
    <ligand>
        <name>(2E)-4-hydroxy-3-methylbut-2-enyl diphosphate</name>
        <dbReference type="ChEBI" id="CHEBI:128753"/>
    </ligand>
</feature>
<feature type="binding site" evidence="5">
    <location>
        <position position="161"/>
    </location>
    <ligand>
        <name>(2E)-4-hydroxy-3-methylbut-2-enyl diphosphate</name>
        <dbReference type="ChEBI" id="CHEBI:128753"/>
    </ligand>
</feature>
<dbReference type="AlphaFoldDB" id="A0A832GRE0"/>
<comment type="catalytic activity">
    <reaction evidence="5">
        <text>dimethylallyl diphosphate + 2 oxidized [2Fe-2S]-[ferredoxin] + H2O = (2E)-4-hydroxy-3-methylbut-2-enyl diphosphate + 2 reduced [2Fe-2S]-[ferredoxin] + 2 H(+)</text>
        <dbReference type="Rhea" id="RHEA:24825"/>
        <dbReference type="Rhea" id="RHEA-COMP:10000"/>
        <dbReference type="Rhea" id="RHEA-COMP:10001"/>
        <dbReference type="ChEBI" id="CHEBI:15377"/>
        <dbReference type="ChEBI" id="CHEBI:15378"/>
        <dbReference type="ChEBI" id="CHEBI:33737"/>
        <dbReference type="ChEBI" id="CHEBI:33738"/>
        <dbReference type="ChEBI" id="CHEBI:57623"/>
        <dbReference type="ChEBI" id="CHEBI:128753"/>
        <dbReference type="EC" id="1.17.7.4"/>
    </reaction>
</comment>
<feature type="binding site" evidence="5">
    <location>
        <position position="217"/>
    </location>
    <ligand>
        <name>isopentenyl diphosphate</name>
        <dbReference type="ChEBI" id="CHEBI:128769"/>
    </ligand>
</feature>